<evidence type="ECO:0000256" key="5">
    <source>
        <dbReference type="ARBA" id="ARBA00022660"/>
    </source>
</evidence>
<feature type="domain" description="Cytochrome oxidase subunit II copper A binding" evidence="17">
    <location>
        <begin position="78"/>
        <end position="189"/>
    </location>
</feature>
<evidence type="ECO:0000256" key="16">
    <source>
        <dbReference type="SAM" id="Phobius"/>
    </source>
</evidence>
<keyword evidence="15" id="KW-0999">Mitochondrion inner membrane</keyword>
<geneLocation type="mitochondrion" evidence="19"/>
<evidence type="ECO:0000256" key="8">
    <source>
        <dbReference type="ARBA" id="ARBA00022842"/>
    </source>
</evidence>
<dbReference type="InterPro" id="IPR011759">
    <property type="entry name" value="Cyt_c_oxidase_su2_TM_dom"/>
</dbReference>
<evidence type="ECO:0000256" key="4">
    <source>
        <dbReference type="ARBA" id="ARBA00022448"/>
    </source>
</evidence>
<accession>A0A8K1SY55</accession>
<name>A0A8K1SY55_9CEST</name>
<evidence type="ECO:0000256" key="15">
    <source>
        <dbReference type="RuleBase" id="RU000457"/>
    </source>
</evidence>
<dbReference type="Pfam" id="PF02790">
    <property type="entry name" value="COX2_TM"/>
    <property type="match status" value="1"/>
</dbReference>
<dbReference type="GO" id="GO:0042773">
    <property type="term" value="P:ATP synthesis coupled electron transport"/>
    <property type="evidence" value="ECO:0007669"/>
    <property type="project" value="TreeGrafter"/>
</dbReference>
<evidence type="ECO:0000256" key="2">
    <source>
        <dbReference type="ARBA" id="ARBA00007866"/>
    </source>
</evidence>
<evidence type="ECO:0000259" key="18">
    <source>
        <dbReference type="PROSITE" id="PS50999"/>
    </source>
</evidence>
<protein>
    <recommendedName>
        <fullName evidence="3 15">Cytochrome c oxidase subunit 2</fullName>
    </recommendedName>
</protein>
<evidence type="ECO:0000256" key="10">
    <source>
        <dbReference type="ARBA" id="ARBA00022982"/>
    </source>
</evidence>
<proteinExistence type="inferred from homology"/>
<dbReference type="GO" id="GO:0004129">
    <property type="term" value="F:cytochrome-c oxidase activity"/>
    <property type="evidence" value="ECO:0007669"/>
    <property type="project" value="UniProtKB-EC"/>
</dbReference>
<reference evidence="19" key="1">
    <citation type="submission" date="2021-07" db="EMBL/GenBank/DDBJ databases">
        <title>Comparative characterization of mitogenomes from five orders of elasmobranch parasites indicate that total evidence analysis is superior to single genes for cestodes (Cestoda: Tapeworms).</title>
        <authorList>
            <person name="Trevisan B."/>
            <person name="Jacob Machado D."/>
            <person name="Galafasse Lahr D."/>
            <person name="Portella de Luna Marques F."/>
        </authorList>
    </citation>
    <scope>NUCLEOTIDE SEQUENCE</scope>
</reference>
<evidence type="ECO:0000256" key="12">
    <source>
        <dbReference type="ARBA" id="ARBA00023008"/>
    </source>
</evidence>
<evidence type="ECO:0000256" key="11">
    <source>
        <dbReference type="ARBA" id="ARBA00022989"/>
    </source>
</evidence>
<keyword evidence="15 19" id="KW-0496">Mitochondrion</keyword>
<evidence type="ECO:0000256" key="7">
    <source>
        <dbReference type="ARBA" id="ARBA00022723"/>
    </source>
</evidence>
<dbReference type="SUPFAM" id="SSF49503">
    <property type="entry name" value="Cupredoxins"/>
    <property type="match status" value="1"/>
</dbReference>
<keyword evidence="12 15" id="KW-0186">Copper</keyword>
<dbReference type="InterPro" id="IPR008972">
    <property type="entry name" value="Cupredoxin"/>
</dbReference>
<organism evidence="19">
    <name type="scientific">Dollfusiella sp. MZUSP 7992</name>
    <dbReference type="NCBI Taxonomy" id="2899499"/>
    <lineage>
        <taxon>Eukaryota</taxon>
        <taxon>Metazoa</taxon>
        <taxon>Spiralia</taxon>
        <taxon>Lophotrochozoa</taxon>
        <taxon>Platyhelminthes</taxon>
        <taxon>Cestoda</taxon>
        <taxon>Eucestoda</taxon>
        <taxon>Trypanorhyncha</taxon>
        <taxon>Eutetrarhynchidae</taxon>
        <taxon>Dollfusiella</taxon>
    </lineage>
</organism>
<dbReference type="InterPro" id="IPR001505">
    <property type="entry name" value="Copper_CuA"/>
</dbReference>
<comment type="cofactor">
    <cofactor evidence="15">
        <name>Cu cation</name>
        <dbReference type="ChEBI" id="CHEBI:23378"/>
    </cofactor>
    <text evidence="15">Binds a copper A center.</text>
</comment>
<dbReference type="InterPro" id="IPR036257">
    <property type="entry name" value="Cyt_c_oxidase_su2_TM_sf"/>
</dbReference>
<dbReference type="PRINTS" id="PR01166">
    <property type="entry name" value="CYCOXIDASEII"/>
</dbReference>
<dbReference type="Gene3D" id="2.60.40.420">
    <property type="entry name" value="Cupredoxins - blue copper proteins"/>
    <property type="match status" value="1"/>
</dbReference>
<keyword evidence="13 15" id="KW-0472">Membrane</keyword>
<evidence type="ECO:0000256" key="6">
    <source>
        <dbReference type="ARBA" id="ARBA00022692"/>
    </source>
</evidence>
<comment type="function">
    <text evidence="15">Component of the cytochrome c oxidase, the last enzyme in the mitochondrial electron transport chain which drives oxidative phosphorylation. The respiratory chain contains 3 multisubunit complexes succinate dehydrogenase (complex II, CII), ubiquinol-cytochrome c oxidoreductase (cytochrome b-c1 complex, complex III, CIII) and cytochrome c oxidase (complex IV, CIV), that cooperate to transfer electrons derived from NADH and succinate to molecular oxygen, creating an electrochemical gradient over the inner membrane that drives transmembrane transport and the ATP synthase. Cytochrome c oxidase is the component of the respiratory chain that catalyzes the reduction of oxygen to water. Electrons originating from reduced cytochrome c in the intermembrane space (IMS) are transferred via the dinuclear copper A center (CU(A)) of subunit 2 and heme A of subunit 1 to the active site in subunit 1, a binuclear center (BNC) formed by heme A3 and copper B (CU(B)). The BNC reduces molecular oxygen to 2 water molecules using 4 electrons from cytochrome c in the IMS and 4 protons from the mitochondrial matrix.</text>
</comment>
<keyword evidence="7 15" id="KW-0479">Metal-binding</keyword>
<evidence type="ECO:0000256" key="3">
    <source>
        <dbReference type="ARBA" id="ARBA00015946"/>
    </source>
</evidence>
<dbReference type="Pfam" id="PF00116">
    <property type="entry name" value="COX2"/>
    <property type="match status" value="1"/>
</dbReference>
<dbReference type="PROSITE" id="PS50857">
    <property type="entry name" value="COX2_CUA"/>
    <property type="match status" value="1"/>
</dbReference>
<evidence type="ECO:0000256" key="9">
    <source>
        <dbReference type="ARBA" id="ARBA00022967"/>
    </source>
</evidence>
<evidence type="ECO:0000256" key="1">
    <source>
        <dbReference type="ARBA" id="ARBA00004141"/>
    </source>
</evidence>
<dbReference type="AlphaFoldDB" id="A0A8K1SY55"/>
<feature type="transmembrane region" description="Helical" evidence="16">
    <location>
        <begin position="50"/>
        <end position="71"/>
    </location>
</feature>
<keyword evidence="5 15" id="KW-0679">Respiratory chain</keyword>
<comment type="similarity">
    <text evidence="2 15">Belongs to the cytochrome c oxidase subunit 2 family.</text>
</comment>
<evidence type="ECO:0000259" key="17">
    <source>
        <dbReference type="PROSITE" id="PS50857"/>
    </source>
</evidence>
<keyword evidence="8" id="KW-0460">Magnesium</keyword>
<evidence type="ECO:0000313" key="19">
    <source>
        <dbReference type="EMBL" id="UFQ89104.1"/>
    </source>
</evidence>
<feature type="transmembrane region" description="Helical" evidence="16">
    <location>
        <begin position="7"/>
        <end position="30"/>
    </location>
</feature>
<keyword evidence="11 16" id="KW-1133">Transmembrane helix</keyword>
<keyword evidence="9" id="KW-1278">Translocase</keyword>
<comment type="subcellular location">
    <subcellularLocation>
        <location evidence="1">Membrane</location>
        <topology evidence="1">Multi-pass membrane protein</topology>
    </subcellularLocation>
    <subcellularLocation>
        <location evidence="15">Mitochondrion inner membrane</location>
        <topology evidence="15">Multi-pass membrane protein</topology>
    </subcellularLocation>
</comment>
<dbReference type="PANTHER" id="PTHR22888">
    <property type="entry name" value="CYTOCHROME C OXIDASE, SUBUNIT II"/>
    <property type="match status" value="1"/>
</dbReference>
<sequence>MNFSVFYYDIVCYVVALCTFIVLFVFFMLYWNCFSGGSVNFGADNQVVELTWTVIPTLIVLVLCALNVNFITSGLDCYSDETVKITGYQWYWSYEYSEGVYDSIVCKDGFQVDKPMRLFYGVSYRLLVTAYDVIHSFAVPDLSLKIDAVPGRINQIYFIPDRYGVFIGYCSELCGANHSLMPIVIEVVN</sequence>
<dbReference type="SUPFAM" id="SSF81464">
    <property type="entry name" value="Cytochrome c oxidase subunit II-like, transmembrane region"/>
    <property type="match status" value="1"/>
</dbReference>
<feature type="domain" description="Cytochrome oxidase subunit II transmembrane region profile" evidence="18">
    <location>
        <begin position="1"/>
        <end position="78"/>
    </location>
</feature>
<dbReference type="PANTHER" id="PTHR22888:SF9">
    <property type="entry name" value="CYTOCHROME C OXIDASE SUBUNIT 2"/>
    <property type="match status" value="1"/>
</dbReference>
<dbReference type="InterPro" id="IPR002429">
    <property type="entry name" value="CcO_II-like_C"/>
</dbReference>
<keyword evidence="4 15" id="KW-0813">Transport</keyword>
<gene>
    <name evidence="19" type="primary">CO2</name>
</gene>
<dbReference type="InterPro" id="IPR045187">
    <property type="entry name" value="CcO_II"/>
</dbReference>
<dbReference type="GO" id="GO:0005743">
    <property type="term" value="C:mitochondrial inner membrane"/>
    <property type="evidence" value="ECO:0007669"/>
    <property type="project" value="UniProtKB-SubCell"/>
</dbReference>
<dbReference type="PROSITE" id="PS50999">
    <property type="entry name" value="COX2_TM"/>
    <property type="match status" value="1"/>
</dbReference>
<dbReference type="PROSITE" id="PS00078">
    <property type="entry name" value="COX2"/>
    <property type="match status" value="1"/>
</dbReference>
<evidence type="ECO:0000256" key="13">
    <source>
        <dbReference type="ARBA" id="ARBA00023136"/>
    </source>
</evidence>
<evidence type="ECO:0000256" key="14">
    <source>
        <dbReference type="ARBA" id="ARBA00049512"/>
    </source>
</evidence>
<dbReference type="Gene3D" id="1.10.287.90">
    <property type="match status" value="1"/>
</dbReference>
<dbReference type="GO" id="GO:0005507">
    <property type="term" value="F:copper ion binding"/>
    <property type="evidence" value="ECO:0007669"/>
    <property type="project" value="InterPro"/>
</dbReference>
<dbReference type="EMBL" id="MZ594636">
    <property type="protein sequence ID" value="UFQ89104.1"/>
    <property type="molecule type" value="Genomic_DNA"/>
</dbReference>
<keyword evidence="6 15" id="KW-0812">Transmembrane</keyword>
<keyword evidence="10 15" id="KW-0249">Electron transport</keyword>
<comment type="catalytic activity">
    <reaction evidence="14">
        <text>4 Fe(II)-[cytochrome c] + O2 + 8 H(+)(in) = 4 Fe(III)-[cytochrome c] + 2 H2O + 4 H(+)(out)</text>
        <dbReference type="Rhea" id="RHEA:11436"/>
        <dbReference type="Rhea" id="RHEA-COMP:10350"/>
        <dbReference type="Rhea" id="RHEA-COMP:14399"/>
        <dbReference type="ChEBI" id="CHEBI:15377"/>
        <dbReference type="ChEBI" id="CHEBI:15378"/>
        <dbReference type="ChEBI" id="CHEBI:15379"/>
        <dbReference type="ChEBI" id="CHEBI:29033"/>
        <dbReference type="ChEBI" id="CHEBI:29034"/>
        <dbReference type="EC" id="7.1.1.9"/>
    </reaction>
    <physiologicalReaction direction="left-to-right" evidence="14">
        <dbReference type="Rhea" id="RHEA:11437"/>
    </physiologicalReaction>
</comment>